<reference evidence="2" key="1">
    <citation type="submission" date="2021-03" db="EMBL/GenBank/DDBJ databases">
        <authorList>
            <person name="Tagirdzhanova G."/>
        </authorList>
    </citation>
    <scope>NUCLEOTIDE SEQUENCE</scope>
</reference>
<accession>A0A8H3IZF4</accession>
<gene>
    <name evidence="2" type="ORF">IMSHALPRED_010085</name>
</gene>
<dbReference type="Pfam" id="PF01612">
    <property type="entry name" value="DNA_pol_A_exo1"/>
    <property type="match status" value="1"/>
</dbReference>
<dbReference type="PANTHER" id="PTHR43040:SF1">
    <property type="entry name" value="RIBONUCLEASE D"/>
    <property type="match status" value="1"/>
</dbReference>
<proteinExistence type="predicted"/>
<dbReference type="GO" id="GO:0006139">
    <property type="term" value="P:nucleobase-containing compound metabolic process"/>
    <property type="evidence" value="ECO:0007669"/>
    <property type="project" value="InterPro"/>
</dbReference>
<dbReference type="OrthoDB" id="26838at2759"/>
<dbReference type="PANTHER" id="PTHR43040">
    <property type="entry name" value="RIBONUCLEASE D"/>
    <property type="match status" value="1"/>
</dbReference>
<dbReference type="InterPro" id="IPR036397">
    <property type="entry name" value="RNaseH_sf"/>
</dbReference>
<feature type="domain" description="3'-5' exonuclease" evidence="1">
    <location>
        <begin position="131"/>
        <end position="310"/>
    </location>
</feature>
<keyword evidence="3" id="KW-1185">Reference proteome</keyword>
<dbReference type="EMBL" id="CAJPDT010000081">
    <property type="protein sequence ID" value="CAF9935064.1"/>
    <property type="molecule type" value="Genomic_DNA"/>
</dbReference>
<protein>
    <recommendedName>
        <fullName evidence="1">3'-5' exonuclease domain-containing protein</fullName>
    </recommendedName>
</protein>
<name>A0A8H3IZF4_9LECA</name>
<evidence type="ECO:0000313" key="3">
    <source>
        <dbReference type="Proteomes" id="UP000664534"/>
    </source>
</evidence>
<dbReference type="InterPro" id="IPR012337">
    <property type="entry name" value="RNaseH-like_sf"/>
</dbReference>
<evidence type="ECO:0000259" key="1">
    <source>
        <dbReference type="Pfam" id="PF01612"/>
    </source>
</evidence>
<dbReference type="GO" id="GO:0003676">
    <property type="term" value="F:nucleic acid binding"/>
    <property type="evidence" value="ECO:0007669"/>
    <property type="project" value="InterPro"/>
</dbReference>
<dbReference type="SUPFAM" id="SSF53098">
    <property type="entry name" value="Ribonuclease H-like"/>
    <property type="match status" value="1"/>
</dbReference>
<dbReference type="GO" id="GO:0008408">
    <property type="term" value="F:3'-5' exonuclease activity"/>
    <property type="evidence" value="ECO:0007669"/>
    <property type="project" value="InterPro"/>
</dbReference>
<dbReference type="Gene3D" id="3.30.420.10">
    <property type="entry name" value="Ribonuclease H-like superfamily/Ribonuclease H"/>
    <property type="match status" value="1"/>
</dbReference>
<dbReference type="AlphaFoldDB" id="A0A8H3IZF4"/>
<organism evidence="2 3">
    <name type="scientific">Imshaugia aleurites</name>
    <dbReference type="NCBI Taxonomy" id="172621"/>
    <lineage>
        <taxon>Eukaryota</taxon>
        <taxon>Fungi</taxon>
        <taxon>Dikarya</taxon>
        <taxon>Ascomycota</taxon>
        <taxon>Pezizomycotina</taxon>
        <taxon>Lecanoromycetes</taxon>
        <taxon>OSLEUM clade</taxon>
        <taxon>Lecanoromycetidae</taxon>
        <taxon>Lecanorales</taxon>
        <taxon>Lecanorineae</taxon>
        <taxon>Parmeliaceae</taxon>
        <taxon>Imshaugia</taxon>
    </lineage>
</organism>
<dbReference type="InterPro" id="IPR002562">
    <property type="entry name" value="3'-5'_exonuclease_dom"/>
</dbReference>
<dbReference type="Proteomes" id="UP000664534">
    <property type="component" value="Unassembled WGS sequence"/>
</dbReference>
<comment type="caution">
    <text evidence="2">The sequence shown here is derived from an EMBL/GenBank/DDBJ whole genome shotgun (WGS) entry which is preliminary data.</text>
</comment>
<evidence type="ECO:0000313" key="2">
    <source>
        <dbReference type="EMBL" id="CAF9935064.1"/>
    </source>
</evidence>
<sequence>MAMANLFVDTRSSMTDLLDAIAEFVLPLPRSLFSAVAAKDTVPQSSFVLTPSRKLFEPLPAKENTPKSRLVFKSSSSSSTSTLESSVSSTDSTESLVHAKSSSYGNLADCRTNATVNTVPPLFQCESLTPALFFDAEGVQLSRHGELCILELHVHHRLHRRTYIIDICALGDLAFTNVSTDGRYTLKSILENATVPKVFFDVRMDSDALYGQYSIALAGVIDLQLMEVASRTRAGRADGRVKGLKWCLAVDVDMKEEEWSRVQRVKARGKKLFAPEEGGGYEVFQTRPLAQEMIDYCVVDVVYMPDLYIKYNMRLKDTVSLTAEDGWAGKIIQMSKARVALAKGPEFRGSPRSPWY</sequence>